<evidence type="ECO:0000256" key="3">
    <source>
        <dbReference type="SAM" id="MobiDB-lite"/>
    </source>
</evidence>
<dbReference type="InterPro" id="IPR003018">
    <property type="entry name" value="GAF"/>
</dbReference>
<feature type="domain" description="EAL" evidence="6">
    <location>
        <begin position="709"/>
        <end position="798"/>
    </location>
</feature>
<comment type="cofactor">
    <cofactor evidence="1">
        <name>Mg(2+)</name>
        <dbReference type="ChEBI" id="CHEBI:18420"/>
    </cofactor>
</comment>
<dbReference type="InterPro" id="IPR043128">
    <property type="entry name" value="Rev_trsase/Diguanyl_cyclase"/>
</dbReference>
<dbReference type="SUPFAM" id="SSF141868">
    <property type="entry name" value="EAL domain-like"/>
    <property type="match status" value="1"/>
</dbReference>
<sequence length="798" mass="89736">MFSNNKVRHSEFLYQLILVIVALALAALWGVIALLSLAERDFTLERALSQLEITAITLADFNELAEQAGRDNPQAINDSRTDAIWRALLQYPAASIWVTSEGEVLGGMPAAPDTDMIKVEEARAGFTVHAALPRAEALADWQQALRQRIIITAVISLAFLILTYFLTRALKQRATIEREAARMHERNEQLTRYRQELEDTVTLRTSELSTANERLEQELRERKQAEKTLREHDAMLSAVTRSAGLLLSTHQHEEAINAVLELIGQTVSVARVQLLSLKPDPQGRILAHIDNEWHTPGQDTFINTPEFQNFGISDHYPKTAMQIVGGSTVEFSVDEMPSARREAYRHAGMHNFLMVPVEVEDKYWGAIVFIDSASEKRKWNWAETDTLNTLANLIGVSMTRARYVQELADANTIVQNSPTILYRLKGIPSFPLIYISHNITKFNHEPDSLDNSTEWIESLVMEEDRENVKSAMARMMEPAVEGASIEFRLKTGENSFRWVENRYTPVRDSEGRLIEVEGIIIDVTERKAAEDKIATLARTDALTGLANRATFTERLRQAYAATKRGAKPFAILFMDLDHFKTINDTLGHPAGDQLLREVSARLQDCTRDTDLVARLGGDEFAILQTEINEPENAGTLAQSLLKSIIRPYTLGDSEVHVTTSIGICPFTQGSTGPDSMLSQADLALYRAKDEGRNQYRFHSSDLDDQVMERSAMGEELRLALEREEFFLAYQPQVSMKDGNVVGLEALARWRHPTSGNPRRQHHQVRTGRRDRPPAGGPFPVHARSVSRELRYPAIHPGG</sequence>
<gene>
    <name evidence="8" type="ORF">G3T16_05015</name>
</gene>
<dbReference type="NCBIfam" id="TIGR00254">
    <property type="entry name" value="GGDEF"/>
    <property type="match status" value="1"/>
</dbReference>
<feature type="domain" description="PAC" evidence="5">
    <location>
        <begin position="483"/>
        <end position="535"/>
    </location>
</feature>
<dbReference type="PANTHER" id="PTHR44757">
    <property type="entry name" value="DIGUANYLATE CYCLASE DGCP"/>
    <property type="match status" value="1"/>
</dbReference>
<keyword evidence="9" id="KW-1185">Reference proteome</keyword>
<name>A0A6C0TZ80_9GAMM</name>
<evidence type="ECO:0000313" key="9">
    <source>
        <dbReference type="Proteomes" id="UP000477680"/>
    </source>
</evidence>
<evidence type="ECO:0000256" key="4">
    <source>
        <dbReference type="SAM" id="Phobius"/>
    </source>
</evidence>
<dbReference type="Pfam" id="PF08447">
    <property type="entry name" value="PAS_3"/>
    <property type="match status" value="1"/>
</dbReference>
<dbReference type="Proteomes" id="UP000477680">
    <property type="component" value="Chromosome"/>
</dbReference>
<dbReference type="InterPro" id="IPR013655">
    <property type="entry name" value="PAS_fold_3"/>
</dbReference>
<dbReference type="NCBIfam" id="TIGR00229">
    <property type="entry name" value="sensory_box"/>
    <property type="match status" value="1"/>
</dbReference>
<dbReference type="InterPro" id="IPR001633">
    <property type="entry name" value="EAL_dom"/>
</dbReference>
<dbReference type="PROSITE" id="PS50887">
    <property type="entry name" value="GGDEF"/>
    <property type="match status" value="1"/>
</dbReference>
<protein>
    <submittedName>
        <fullName evidence="8">Diguanylate cyclase</fullName>
    </submittedName>
</protein>
<evidence type="ECO:0000256" key="1">
    <source>
        <dbReference type="ARBA" id="ARBA00001946"/>
    </source>
</evidence>
<dbReference type="InterPro" id="IPR029016">
    <property type="entry name" value="GAF-like_dom_sf"/>
</dbReference>
<dbReference type="Pfam" id="PF00990">
    <property type="entry name" value="GGDEF"/>
    <property type="match status" value="1"/>
</dbReference>
<dbReference type="SMART" id="SM00267">
    <property type="entry name" value="GGDEF"/>
    <property type="match status" value="1"/>
</dbReference>
<dbReference type="InterPro" id="IPR000160">
    <property type="entry name" value="GGDEF_dom"/>
</dbReference>
<dbReference type="Gene3D" id="3.30.450.20">
    <property type="entry name" value="PAS domain"/>
    <property type="match status" value="1"/>
</dbReference>
<keyword evidence="2" id="KW-0175">Coiled coil</keyword>
<dbReference type="InterPro" id="IPR029787">
    <property type="entry name" value="Nucleotide_cyclase"/>
</dbReference>
<feature type="transmembrane region" description="Helical" evidence="4">
    <location>
        <begin position="12"/>
        <end position="38"/>
    </location>
</feature>
<feature type="region of interest" description="Disordered" evidence="3">
    <location>
        <begin position="751"/>
        <end position="798"/>
    </location>
</feature>
<feature type="coiled-coil region" evidence="2">
    <location>
        <begin position="166"/>
        <end position="235"/>
    </location>
</feature>
<dbReference type="Pfam" id="PF01590">
    <property type="entry name" value="GAF"/>
    <property type="match status" value="1"/>
</dbReference>
<evidence type="ECO:0000313" key="8">
    <source>
        <dbReference type="EMBL" id="QIB64843.1"/>
    </source>
</evidence>
<dbReference type="GO" id="GO:0003824">
    <property type="term" value="F:catalytic activity"/>
    <property type="evidence" value="ECO:0007669"/>
    <property type="project" value="UniProtKB-ARBA"/>
</dbReference>
<dbReference type="KEGG" id="kim:G3T16_05015"/>
<dbReference type="InterPro" id="IPR035965">
    <property type="entry name" value="PAS-like_dom_sf"/>
</dbReference>
<dbReference type="SUPFAM" id="SSF55781">
    <property type="entry name" value="GAF domain-like"/>
    <property type="match status" value="1"/>
</dbReference>
<dbReference type="Gene3D" id="3.30.450.40">
    <property type="match status" value="1"/>
</dbReference>
<dbReference type="EMBL" id="CP048711">
    <property type="protein sequence ID" value="QIB64843.1"/>
    <property type="molecule type" value="Genomic_DNA"/>
</dbReference>
<keyword evidence="4" id="KW-0472">Membrane</keyword>
<dbReference type="PROSITE" id="PS50883">
    <property type="entry name" value="EAL"/>
    <property type="match status" value="1"/>
</dbReference>
<dbReference type="Gene3D" id="3.20.20.450">
    <property type="entry name" value="EAL domain"/>
    <property type="match status" value="1"/>
</dbReference>
<organism evidence="8 9">
    <name type="scientific">Kineobactrum salinum</name>
    <dbReference type="NCBI Taxonomy" id="2708301"/>
    <lineage>
        <taxon>Bacteria</taxon>
        <taxon>Pseudomonadati</taxon>
        <taxon>Pseudomonadota</taxon>
        <taxon>Gammaproteobacteria</taxon>
        <taxon>Cellvibrionales</taxon>
        <taxon>Halieaceae</taxon>
        <taxon>Kineobactrum</taxon>
    </lineage>
</organism>
<dbReference type="SUPFAM" id="SSF55073">
    <property type="entry name" value="Nucleotide cyclase"/>
    <property type="match status" value="1"/>
</dbReference>
<keyword evidence="4" id="KW-0812">Transmembrane</keyword>
<dbReference type="RefSeq" id="WP_163494092.1">
    <property type="nucleotide sequence ID" value="NZ_CP048711.1"/>
</dbReference>
<dbReference type="PROSITE" id="PS50113">
    <property type="entry name" value="PAC"/>
    <property type="match status" value="1"/>
</dbReference>
<dbReference type="InterPro" id="IPR001610">
    <property type="entry name" value="PAC"/>
</dbReference>
<dbReference type="SUPFAM" id="SSF55785">
    <property type="entry name" value="PYP-like sensor domain (PAS domain)"/>
    <property type="match status" value="1"/>
</dbReference>
<reference evidence="8 9" key="1">
    <citation type="submission" date="2020-02" db="EMBL/GenBank/DDBJ databases">
        <title>Genome sequencing for Kineobactrum sp. M2.</title>
        <authorList>
            <person name="Park S.-J."/>
        </authorList>
    </citation>
    <scope>NUCLEOTIDE SEQUENCE [LARGE SCALE GENOMIC DNA]</scope>
    <source>
        <strain evidence="8 9">M2</strain>
    </source>
</reference>
<evidence type="ECO:0000259" key="7">
    <source>
        <dbReference type="PROSITE" id="PS50887"/>
    </source>
</evidence>
<keyword evidence="4" id="KW-1133">Transmembrane helix</keyword>
<dbReference type="Pfam" id="PF00563">
    <property type="entry name" value="EAL"/>
    <property type="match status" value="1"/>
</dbReference>
<dbReference type="InterPro" id="IPR000014">
    <property type="entry name" value="PAS"/>
</dbReference>
<dbReference type="FunFam" id="3.30.70.270:FF:000001">
    <property type="entry name" value="Diguanylate cyclase domain protein"/>
    <property type="match status" value="1"/>
</dbReference>
<accession>A0A6C0TZ80</accession>
<evidence type="ECO:0000256" key="2">
    <source>
        <dbReference type="SAM" id="Coils"/>
    </source>
</evidence>
<dbReference type="SMART" id="SM00065">
    <property type="entry name" value="GAF"/>
    <property type="match status" value="1"/>
</dbReference>
<dbReference type="PANTHER" id="PTHR44757:SF2">
    <property type="entry name" value="BIOFILM ARCHITECTURE MAINTENANCE PROTEIN MBAA"/>
    <property type="match status" value="1"/>
</dbReference>
<dbReference type="InterPro" id="IPR035919">
    <property type="entry name" value="EAL_sf"/>
</dbReference>
<dbReference type="SMART" id="SM00086">
    <property type="entry name" value="PAC"/>
    <property type="match status" value="1"/>
</dbReference>
<dbReference type="Gene3D" id="3.30.70.270">
    <property type="match status" value="1"/>
</dbReference>
<dbReference type="CDD" id="cd01949">
    <property type="entry name" value="GGDEF"/>
    <property type="match status" value="1"/>
</dbReference>
<evidence type="ECO:0000259" key="6">
    <source>
        <dbReference type="PROSITE" id="PS50883"/>
    </source>
</evidence>
<dbReference type="AlphaFoldDB" id="A0A6C0TZ80"/>
<dbReference type="InterPro" id="IPR052155">
    <property type="entry name" value="Biofilm_reg_signaling"/>
</dbReference>
<dbReference type="InterPro" id="IPR000700">
    <property type="entry name" value="PAS-assoc_C"/>
</dbReference>
<feature type="domain" description="GGDEF" evidence="7">
    <location>
        <begin position="567"/>
        <end position="700"/>
    </location>
</feature>
<proteinExistence type="predicted"/>
<evidence type="ECO:0000259" key="5">
    <source>
        <dbReference type="PROSITE" id="PS50113"/>
    </source>
</evidence>
<feature type="transmembrane region" description="Helical" evidence="4">
    <location>
        <begin position="149"/>
        <end position="167"/>
    </location>
</feature>